<sequence>MMFSELIISSGLDQKRAIRGLTEEEIEAVENGQGVQLPARYKAFLRECGRSAGLLCYDIHFFYPAIKRLKGMLQELIDEENVDFKIPNDAFIFAGYQGSQFHYFICGNDDPPTFRVFDNGVVEPGASSFTEYFHAAIGEYHRTFSSEFGKKLLEDW</sequence>
<protein>
    <recommendedName>
        <fullName evidence="1">Knr4/Smi1-like domain-containing protein</fullName>
    </recommendedName>
</protein>
<organism evidence="2 3">
    <name type="scientific">Lysobacter enzymogenes</name>
    <dbReference type="NCBI Taxonomy" id="69"/>
    <lineage>
        <taxon>Bacteria</taxon>
        <taxon>Pseudomonadati</taxon>
        <taxon>Pseudomonadota</taxon>
        <taxon>Gammaproteobacteria</taxon>
        <taxon>Lysobacterales</taxon>
        <taxon>Lysobacteraceae</taxon>
        <taxon>Lysobacter</taxon>
    </lineage>
</organism>
<dbReference type="Gene3D" id="3.40.1580.10">
    <property type="entry name" value="SMI1/KNR4-like"/>
    <property type="match status" value="1"/>
</dbReference>
<dbReference type="AlphaFoldDB" id="A0AAU9AE82"/>
<dbReference type="SMART" id="SM00860">
    <property type="entry name" value="SMI1_KNR4"/>
    <property type="match status" value="1"/>
</dbReference>
<dbReference type="InterPro" id="IPR037883">
    <property type="entry name" value="Knr4/Smi1-like_sf"/>
</dbReference>
<proteinExistence type="predicted"/>
<accession>A0AAU9AE82</accession>
<evidence type="ECO:0000259" key="1">
    <source>
        <dbReference type="SMART" id="SM00860"/>
    </source>
</evidence>
<dbReference type="EMBL" id="AP014940">
    <property type="protein sequence ID" value="BAV96899.1"/>
    <property type="molecule type" value="Genomic_DNA"/>
</dbReference>
<dbReference type="InterPro" id="IPR018958">
    <property type="entry name" value="Knr4/Smi1-like_dom"/>
</dbReference>
<evidence type="ECO:0000313" key="2">
    <source>
        <dbReference type="EMBL" id="BAV96899.1"/>
    </source>
</evidence>
<feature type="domain" description="Knr4/Smi1-like" evidence="1">
    <location>
        <begin position="20"/>
        <end position="135"/>
    </location>
</feature>
<dbReference type="GeneID" id="83063288"/>
<dbReference type="KEGG" id="lem:LEN_1412"/>
<name>A0AAU9AE82_LYSEN</name>
<dbReference type="RefSeq" id="WP_096377161.1">
    <property type="nucleotide sequence ID" value="NZ_AP014940.1"/>
</dbReference>
<evidence type="ECO:0000313" key="3">
    <source>
        <dbReference type="Proteomes" id="UP000218824"/>
    </source>
</evidence>
<gene>
    <name evidence="2" type="ORF">LEN_1412</name>
</gene>
<dbReference type="SUPFAM" id="SSF160631">
    <property type="entry name" value="SMI1/KNR4-like"/>
    <property type="match status" value="1"/>
</dbReference>
<dbReference type="Proteomes" id="UP000218824">
    <property type="component" value="Chromosome"/>
</dbReference>
<reference evidence="2 3" key="1">
    <citation type="journal article" date="2017" name="DNA Res.">
        <title>Complete genome sequence and expression profile of the commercial lytic enzyme producer Lysobacter enzymogenes M497-1.</title>
        <authorList>
            <person name="Takami H."/>
            <person name="Toyoda A."/>
            <person name="Uchiyama I."/>
            <person name="Itoh T."/>
            <person name="Takaki Y."/>
            <person name="Arai W."/>
            <person name="Nishi S."/>
            <person name="Kawai M."/>
            <person name="Shinya K."/>
            <person name="Ikeda H."/>
        </authorList>
    </citation>
    <scope>NUCLEOTIDE SEQUENCE [LARGE SCALE GENOMIC DNA]</scope>
    <source>
        <strain evidence="2 3">M497-1</strain>
    </source>
</reference>
<dbReference type="Pfam" id="PF09346">
    <property type="entry name" value="SMI1_KNR4"/>
    <property type="match status" value="1"/>
</dbReference>